<dbReference type="Proteomes" id="UP000053904">
    <property type="component" value="Unassembled WGS sequence"/>
</dbReference>
<organism evidence="1 2">
    <name type="scientific">candidate division WS6 bacterium 34_10</name>
    <dbReference type="NCBI Taxonomy" id="1641389"/>
    <lineage>
        <taxon>Bacteria</taxon>
        <taxon>Candidatus Dojkabacteria</taxon>
    </lineage>
</organism>
<dbReference type="EMBL" id="LGGO01000018">
    <property type="protein sequence ID" value="KUK77619.1"/>
    <property type="molecule type" value="Genomic_DNA"/>
</dbReference>
<sequence length="187" mass="22084">MIEKAKQNSITENSKQPFLFEERYVQPKLIDSYSEEEQKDLVSNLKKSVKGKLMRSYALELERSYEEDGIYSHRRVVNTFLNLLIHNKEKVLIKSGERNGKDTYDDSGWTIDSYELNCNGDSEKQDFSINLKLDHPDLDEKTSVVNVPFLREDFDKIEFFDGVDERNRFYDETVYELTRIRDESLSN</sequence>
<evidence type="ECO:0000313" key="2">
    <source>
        <dbReference type="Proteomes" id="UP000053904"/>
    </source>
</evidence>
<reference evidence="2" key="1">
    <citation type="journal article" date="2015" name="MBio">
        <title>Genome-Resolved Metagenomic Analysis Reveals Roles for Candidate Phyla and Other Microbial Community Members in Biogeochemical Transformations in Oil Reservoirs.</title>
        <authorList>
            <person name="Hu P."/>
            <person name="Tom L."/>
            <person name="Singh A."/>
            <person name="Thomas B.C."/>
            <person name="Baker B.J."/>
            <person name="Piceno Y.M."/>
            <person name="Andersen G.L."/>
            <person name="Banfield J.F."/>
        </authorList>
    </citation>
    <scope>NUCLEOTIDE SEQUENCE [LARGE SCALE GENOMIC DNA]</scope>
</reference>
<accession>A0A117M0I4</accession>
<name>A0A117M0I4_9BACT</name>
<evidence type="ECO:0000313" key="1">
    <source>
        <dbReference type="EMBL" id="KUK77619.1"/>
    </source>
</evidence>
<comment type="caution">
    <text evidence="1">The sequence shown here is derived from an EMBL/GenBank/DDBJ whole genome shotgun (WGS) entry which is preliminary data.</text>
</comment>
<protein>
    <submittedName>
        <fullName evidence="1">Uncharacterized protein</fullName>
    </submittedName>
</protein>
<proteinExistence type="predicted"/>
<gene>
    <name evidence="1" type="ORF">XD93_0207</name>
</gene>
<dbReference type="AlphaFoldDB" id="A0A117M0I4"/>